<dbReference type="Pfam" id="PF00687">
    <property type="entry name" value="Ribosomal_L1"/>
    <property type="match status" value="1"/>
</dbReference>
<sequence>MAKKRGKRYLGISERLGKNKKYASLEAIKLMKEISHCGFEESVEVAVYLNIKPKERGERVRGTVALPHGTGKKLKVLVFAKGEKAEEASKAGADWVGDEELIAKVEKGWLDFDAVVASPELMKDVAKLGRILGPRGLMPSPKVGTVSENPSRAVRELKKGKIEYRNDASGGIHALIGKISFTDDALLENLKVLLRALNKDKPSTVKGAYIRGISLCSTMGPGIKVDLPSLLGDL</sequence>
<dbReference type="FunFam" id="3.40.50.790:FF:000001">
    <property type="entry name" value="50S ribosomal protein L1"/>
    <property type="match status" value="1"/>
</dbReference>
<evidence type="ECO:0000256" key="1">
    <source>
        <dbReference type="ARBA" id="ARBA00010531"/>
    </source>
</evidence>
<dbReference type="GO" id="GO:0003735">
    <property type="term" value="F:structural constituent of ribosome"/>
    <property type="evidence" value="ECO:0007669"/>
    <property type="project" value="InterPro"/>
</dbReference>
<dbReference type="PIRSF" id="PIRSF002155">
    <property type="entry name" value="Ribosomal_L1"/>
    <property type="match status" value="1"/>
</dbReference>
<accession>A0A523TFI9</accession>
<dbReference type="NCBIfam" id="TIGR01169">
    <property type="entry name" value="rplA_bact"/>
    <property type="match status" value="1"/>
</dbReference>
<evidence type="ECO:0000256" key="2">
    <source>
        <dbReference type="ARBA" id="ARBA00022491"/>
    </source>
</evidence>
<comment type="function">
    <text evidence="9">Protein L1 is also a translational repressor protein, it controls the translation of the L11 operon by binding to its mRNA.</text>
</comment>
<evidence type="ECO:0000256" key="10">
    <source>
        <dbReference type="RuleBase" id="RU000659"/>
    </source>
</evidence>
<dbReference type="PANTHER" id="PTHR36427:SF3">
    <property type="entry name" value="LARGE RIBOSOMAL SUBUNIT PROTEIN UL1M"/>
    <property type="match status" value="1"/>
</dbReference>
<dbReference type="InterPro" id="IPR023674">
    <property type="entry name" value="Ribosomal_uL1-like"/>
</dbReference>
<gene>
    <name evidence="9" type="primary">rplA</name>
    <name evidence="11" type="ORF">E3J68_02355</name>
</gene>
<dbReference type="GO" id="GO:0000049">
    <property type="term" value="F:tRNA binding"/>
    <property type="evidence" value="ECO:0007669"/>
    <property type="project" value="UniProtKB-KW"/>
</dbReference>
<evidence type="ECO:0000256" key="7">
    <source>
        <dbReference type="ARBA" id="ARBA00023274"/>
    </source>
</evidence>
<keyword evidence="7 9" id="KW-0687">Ribonucleoprotein</keyword>
<dbReference type="Gene3D" id="3.30.190.20">
    <property type="match status" value="1"/>
</dbReference>
<dbReference type="InterPro" id="IPR005878">
    <property type="entry name" value="Ribosom_uL1_bac-type"/>
</dbReference>
<dbReference type="PROSITE" id="PS01199">
    <property type="entry name" value="RIBOSOMAL_L1"/>
    <property type="match status" value="1"/>
</dbReference>
<keyword evidence="9" id="KW-0820">tRNA-binding</keyword>
<evidence type="ECO:0000256" key="6">
    <source>
        <dbReference type="ARBA" id="ARBA00022980"/>
    </source>
</evidence>
<name>A0A523TFI9_UNCAE</name>
<evidence type="ECO:0000256" key="5">
    <source>
        <dbReference type="ARBA" id="ARBA00022884"/>
    </source>
</evidence>
<comment type="similarity">
    <text evidence="1 9 10">Belongs to the universal ribosomal protein uL1 family.</text>
</comment>
<evidence type="ECO:0000313" key="12">
    <source>
        <dbReference type="Proteomes" id="UP000316517"/>
    </source>
</evidence>
<evidence type="ECO:0000256" key="8">
    <source>
        <dbReference type="ARBA" id="ARBA00035241"/>
    </source>
</evidence>
<evidence type="ECO:0000256" key="9">
    <source>
        <dbReference type="HAMAP-Rule" id="MF_01318"/>
    </source>
</evidence>
<proteinExistence type="inferred from homology"/>
<keyword evidence="5 9" id="KW-0694">RNA-binding</keyword>
<dbReference type="EMBL" id="SOJT01000096">
    <property type="protein sequence ID" value="TET29108.1"/>
    <property type="molecule type" value="Genomic_DNA"/>
</dbReference>
<evidence type="ECO:0000256" key="4">
    <source>
        <dbReference type="ARBA" id="ARBA00022845"/>
    </source>
</evidence>
<dbReference type="InterPro" id="IPR002143">
    <property type="entry name" value="Ribosomal_uL1"/>
</dbReference>
<dbReference type="HAMAP" id="MF_01318_B">
    <property type="entry name" value="Ribosomal_uL1_B"/>
    <property type="match status" value="1"/>
</dbReference>
<keyword evidence="2 9" id="KW-0678">Repressor</keyword>
<reference evidence="11 12" key="1">
    <citation type="submission" date="2019-03" db="EMBL/GenBank/DDBJ databases">
        <title>Metabolic potential of uncultured bacteria and archaea associated with petroleum seepage in deep-sea sediments.</title>
        <authorList>
            <person name="Dong X."/>
            <person name="Hubert C."/>
        </authorList>
    </citation>
    <scope>NUCLEOTIDE SEQUENCE [LARGE SCALE GENOMIC DNA]</scope>
    <source>
        <strain evidence="11">E44_bin3</strain>
    </source>
</reference>
<comment type="function">
    <text evidence="9">Binds directly to 23S rRNA. The L1 stalk is quite mobile in the ribosome, and is involved in E site tRNA release.</text>
</comment>
<dbReference type="GO" id="GO:0019843">
    <property type="term" value="F:rRNA binding"/>
    <property type="evidence" value="ECO:0007669"/>
    <property type="project" value="UniProtKB-UniRule"/>
</dbReference>
<keyword evidence="4 9" id="KW-0810">Translation regulation</keyword>
<comment type="subunit">
    <text evidence="9">Part of the 50S ribosomal subunit.</text>
</comment>
<evidence type="ECO:0000256" key="3">
    <source>
        <dbReference type="ARBA" id="ARBA00022730"/>
    </source>
</evidence>
<dbReference type="GO" id="GO:0006417">
    <property type="term" value="P:regulation of translation"/>
    <property type="evidence" value="ECO:0007669"/>
    <property type="project" value="UniProtKB-KW"/>
</dbReference>
<keyword evidence="3 9" id="KW-0699">rRNA-binding</keyword>
<dbReference type="GO" id="GO:0015934">
    <property type="term" value="C:large ribosomal subunit"/>
    <property type="evidence" value="ECO:0007669"/>
    <property type="project" value="InterPro"/>
</dbReference>
<dbReference type="GO" id="GO:0006412">
    <property type="term" value="P:translation"/>
    <property type="evidence" value="ECO:0007669"/>
    <property type="project" value="UniProtKB-UniRule"/>
</dbReference>
<dbReference type="SUPFAM" id="SSF56808">
    <property type="entry name" value="Ribosomal protein L1"/>
    <property type="match status" value="1"/>
</dbReference>
<dbReference type="AlphaFoldDB" id="A0A523TFI9"/>
<dbReference type="InterPro" id="IPR028364">
    <property type="entry name" value="Ribosomal_uL1/biogenesis"/>
</dbReference>
<keyword evidence="6 9" id="KW-0689">Ribosomal protein</keyword>
<dbReference type="Proteomes" id="UP000316517">
    <property type="component" value="Unassembled WGS sequence"/>
</dbReference>
<comment type="caution">
    <text evidence="11">The sequence shown here is derived from an EMBL/GenBank/DDBJ whole genome shotgun (WGS) entry which is preliminary data.</text>
</comment>
<dbReference type="Gene3D" id="3.40.50.790">
    <property type="match status" value="1"/>
</dbReference>
<dbReference type="InterPro" id="IPR016095">
    <property type="entry name" value="Ribosomal_uL1_3-a/b-sand"/>
</dbReference>
<evidence type="ECO:0000313" key="11">
    <source>
        <dbReference type="EMBL" id="TET29108.1"/>
    </source>
</evidence>
<dbReference type="CDD" id="cd00403">
    <property type="entry name" value="Ribosomal_L1"/>
    <property type="match status" value="1"/>
</dbReference>
<organism evidence="11 12">
    <name type="scientific">Aerophobetes bacterium</name>
    <dbReference type="NCBI Taxonomy" id="2030807"/>
    <lineage>
        <taxon>Bacteria</taxon>
        <taxon>Candidatus Aerophobota</taxon>
    </lineage>
</organism>
<protein>
    <recommendedName>
        <fullName evidence="8 9">Large ribosomal subunit protein uL1</fullName>
    </recommendedName>
</protein>
<dbReference type="PANTHER" id="PTHR36427">
    <property type="entry name" value="54S RIBOSOMAL PROTEIN L1, MITOCHONDRIAL"/>
    <property type="match status" value="1"/>
</dbReference>
<dbReference type="InterPro" id="IPR023673">
    <property type="entry name" value="Ribosomal_uL1_CS"/>
</dbReference>